<keyword evidence="2" id="KW-1133">Transmembrane helix</keyword>
<dbReference type="PANTHER" id="PTHR34222">
    <property type="entry name" value="GAG_PRE-INTEGRS DOMAIN-CONTAINING PROTEIN"/>
    <property type="match status" value="1"/>
</dbReference>
<comment type="caution">
    <text evidence="3">The sequence shown here is derived from an EMBL/GenBank/DDBJ whole genome shotgun (WGS) entry which is preliminary data.</text>
</comment>
<feature type="compositionally biased region" description="Polar residues" evidence="1">
    <location>
        <begin position="299"/>
        <end position="332"/>
    </location>
</feature>
<feature type="region of interest" description="Disordered" evidence="1">
    <location>
        <begin position="298"/>
        <end position="332"/>
    </location>
</feature>
<evidence type="ECO:0000313" key="3">
    <source>
        <dbReference type="EMBL" id="RVW90744.1"/>
    </source>
</evidence>
<dbReference type="AlphaFoldDB" id="A0A438I206"/>
<accession>A0A438I206</accession>
<evidence type="ECO:0008006" key="5">
    <source>
        <dbReference type="Google" id="ProtNLM"/>
    </source>
</evidence>
<organism evidence="3 4">
    <name type="scientific">Vitis vinifera</name>
    <name type="common">Grape</name>
    <dbReference type="NCBI Taxonomy" id="29760"/>
    <lineage>
        <taxon>Eukaryota</taxon>
        <taxon>Viridiplantae</taxon>
        <taxon>Streptophyta</taxon>
        <taxon>Embryophyta</taxon>
        <taxon>Tracheophyta</taxon>
        <taxon>Spermatophyta</taxon>
        <taxon>Magnoliopsida</taxon>
        <taxon>eudicotyledons</taxon>
        <taxon>Gunneridae</taxon>
        <taxon>Pentapetalae</taxon>
        <taxon>rosids</taxon>
        <taxon>Vitales</taxon>
        <taxon>Vitaceae</taxon>
        <taxon>Viteae</taxon>
        <taxon>Vitis</taxon>
    </lineage>
</organism>
<evidence type="ECO:0000256" key="2">
    <source>
        <dbReference type="SAM" id="Phobius"/>
    </source>
</evidence>
<keyword evidence="2" id="KW-0472">Membrane</keyword>
<name>A0A438I206_VITVI</name>
<sequence>MRARDKGERIGGEELHSRLWRGREQIRGRKREKEERGGENGRGAFIAALSSSNPFPGLFFTLAFLFLVFLPSVTMSTSEITPSKISIHSSEGKGRLSHVLGIKPKRGDPTFEEWDKDDSMIMSWLWDSMNLAVSDTHMFLTIAKEIWDSICRTYSKACDAAQVYEIKVKTSATKQGSRTVTECANSLKNLWQELDHYRVSEMKCLKDTAILKNFIEKDRVYDFLAGLNPEFDQVRVQILGKEETISLIRTQERRKANLLRVSGKDNKDNLWKDNKDNLWCTYCKKLRHTRERCWKLNGKPSTSSREWGNRRSQQKSQAHLTKQTNQSEGQEK</sequence>
<proteinExistence type="predicted"/>
<evidence type="ECO:0000313" key="4">
    <source>
        <dbReference type="Proteomes" id="UP000288805"/>
    </source>
</evidence>
<evidence type="ECO:0000256" key="1">
    <source>
        <dbReference type="SAM" id="MobiDB-lite"/>
    </source>
</evidence>
<gene>
    <name evidence="3" type="ORF">CK203_046426</name>
</gene>
<keyword evidence="2" id="KW-0812">Transmembrane</keyword>
<dbReference type="Proteomes" id="UP000288805">
    <property type="component" value="Unassembled WGS sequence"/>
</dbReference>
<feature type="transmembrane region" description="Helical" evidence="2">
    <location>
        <begin position="55"/>
        <end position="73"/>
    </location>
</feature>
<dbReference type="EMBL" id="QGNW01000152">
    <property type="protein sequence ID" value="RVW90744.1"/>
    <property type="molecule type" value="Genomic_DNA"/>
</dbReference>
<protein>
    <recommendedName>
        <fullName evidence="5">Retrotransposon Copia-like N-terminal domain-containing protein</fullName>
    </recommendedName>
</protein>
<dbReference type="PANTHER" id="PTHR34222:SF37">
    <property type="entry name" value="RETROTRANSPOSON GAG DOMAIN-CONTAINING PROTEIN"/>
    <property type="match status" value="1"/>
</dbReference>
<reference evidence="3 4" key="1">
    <citation type="journal article" date="2018" name="PLoS Genet.">
        <title>Population sequencing reveals clonal diversity and ancestral inbreeding in the grapevine cultivar Chardonnay.</title>
        <authorList>
            <person name="Roach M.J."/>
            <person name="Johnson D.L."/>
            <person name="Bohlmann J."/>
            <person name="van Vuuren H.J."/>
            <person name="Jones S.J."/>
            <person name="Pretorius I.S."/>
            <person name="Schmidt S.A."/>
            <person name="Borneman A.R."/>
        </authorList>
    </citation>
    <scope>NUCLEOTIDE SEQUENCE [LARGE SCALE GENOMIC DNA]</scope>
    <source>
        <strain evidence="4">cv. Chardonnay</strain>
        <tissue evidence="3">Leaf</tissue>
    </source>
</reference>